<dbReference type="Proteomes" id="UP000717996">
    <property type="component" value="Unassembled WGS sequence"/>
</dbReference>
<dbReference type="InterPro" id="IPR003591">
    <property type="entry name" value="Leu-rich_rpt_typical-subtyp"/>
</dbReference>
<dbReference type="PRINTS" id="PR00019">
    <property type="entry name" value="LEURICHRPT"/>
</dbReference>
<sequence length="283" mass="32974">MMDLSKRNIFTITSDISCLTMIKRLELSNNQLYELPDAIGYLHQLEYLSVSHNHLVFIPDTICHLSQLKQIDLSHNHLQSITSYLGHLSRLESIHLQHNQLSQLPFTLDGLSSLMSLDLSHNPISILPAQLIQLPFLRRLRLENCPLATSLDHFDTRHDPPSLREICARTLVPFRKKVQLTESLDDYLSNYSLCNHCHRPYFDSFVSRGRWLERNDLAIPLEYRLCSAHWSDESDRVFATFSSSPLLPPQGLMKPKLEKPRGYYKKLMVQKEDVLKKWRQTKK</sequence>
<dbReference type="SUPFAM" id="SSF52058">
    <property type="entry name" value="L domain-like"/>
    <property type="match status" value="1"/>
</dbReference>
<keyword evidence="1" id="KW-0433">Leucine-rich repeat</keyword>
<dbReference type="AlphaFoldDB" id="A0A9P6XVY8"/>
<protein>
    <submittedName>
        <fullName evidence="3">Uncharacterized protein</fullName>
    </submittedName>
</protein>
<dbReference type="SMART" id="SM00369">
    <property type="entry name" value="LRR_TYP"/>
    <property type="match status" value="5"/>
</dbReference>
<evidence type="ECO:0000256" key="1">
    <source>
        <dbReference type="ARBA" id="ARBA00022614"/>
    </source>
</evidence>
<organism evidence="3 4">
    <name type="scientific">Rhizopus oryzae</name>
    <name type="common">Mucormycosis agent</name>
    <name type="synonym">Rhizopus arrhizus var. delemar</name>
    <dbReference type="NCBI Taxonomy" id="64495"/>
    <lineage>
        <taxon>Eukaryota</taxon>
        <taxon>Fungi</taxon>
        <taxon>Fungi incertae sedis</taxon>
        <taxon>Mucoromycota</taxon>
        <taxon>Mucoromycotina</taxon>
        <taxon>Mucoromycetes</taxon>
        <taxon>Mucorales</taxon>
        <taxon>Mucorineae</taxon>
        <taxon>Rhizopodaceae</taxon>
        <taxon>Rhizopus</taxon>
    </lineage>
</organism>
<keyword evidence="2" id="KW-0677">Repeat</keyword>
<gene>
    <name evidence="3" type="ORF">G6F51_012559</name>
</gene>
<evidence type="ECO:0000256" key="2">
    <source>
        <dbReference type="ARBA" id="ARBA00022737"/>
    </source>
</evidence>
<dbReference type="InterPro" id="IPR050216">
    <property type="entry name" value="LRR_domain-containing"/>
</dbReference>
<dbReference type="Gene3D" id="3.80.10.10">
    <property type="entry name" value="Ribonuclease Inhibitor"/>
    <property type="match status" value="1"/>
</dbReference>
<evidence type="ECO:0000313" key="3">
    <source>
        <dbReference type="EMBL" id="KAG1533538.1"/>
    </source>
</evidence>
<dbReference type="InterPro" id="IPR032675">
    <property type="entry name" value="LRR_dom_sf"/>
</dbReference>
<name>A0A9P6XVY8_RHIOR</name>
<dbReference type="EMBL" id="JAANIT010003793">
    <property type="protein sequence ID" value="KAG1533538.1"/>
    <property type="molecule type" value="Genomic_DNA"/>
</dbReference>
<dbReference type="OrthoDB" id="660555at2759"/>
<dbReference type="InterPro" id="IPR001611">
    <property type="entry name" value="Leu-rich_rpt"/>
</dbReference>
<evidence type="ECO:0000313" key="4">
    <source>
        <dbReference type="Proteomes" id="UP000717996"/>
    </source>
</evidence>
<comment type="caution">
    <text evidence="3">The sequence shown here is derived from an EMBL/GenBank/DDBJ whole genome shotgun (WGS) entry which is preliminary data.</text>
</comment>
<dbReference type="PANTHER" id="PTHR48051:SF1">
    <property type="entry name" value="RAS SUPPRESSOR PROTEIN 1"/>
    <property type="match status" value="1"/>
</dbReference>
<dbReference type="Pfam" id="PF13855">
    <property type="entry name" value="LRR_8"/>
    <property type="match status" value="2"/>
</dbReference>
<dbReference type="GO" id="GO:0005737">
    <property type="term" value="C:cytoplasm"/>
    <property type="evidence" value="ECO:0007669"/>
    <property type="project" value="TreeGrafter"/>
</dbReference>
<reference evidence="3" key="1">
    <citation type="journal article" date="2020" name="Microb. Genom.">
        <title>Genetic diversity of clinical and environmental Mucorales isolates obtained from an investigation of mucormycosis cases among solid organ transplant recipients.</title>
        <authorList>
            <person name="Nguyen M.H."/>
            <person name="Kaul D."/>
            <person name="Muto C."/>
            <person name="Cheng S.J."/>
            <person name="Richter R.A."/>
            <person name="Bruno V.M."/>
            <person name="Liu G."/>
            <person name="Beyhan S."/>
            <person name="Sundermann A.J."/>
            <person name="Mounaud S."/>
            <person name="Pasculle A.W."/>
            <person name="Nierman W.C."/>
            <person name="Driscoll E."/>
            <person name="Cumbie R."/>
            <person name="Clancy C.J."/>
            <person name="Dupont C.L."/>
        </authorList>
    </citation>
    <scope>NUCLEOTIDE SEQUENCE</scope>
    <source>
        <strain evidence="3">GL16</strain>
    </source>
</reference>
<dbReference type="PROSITE" id="PS51450">
    <property type="entry name" value="LRR"/>
    <property type="match status" value="2"/>
</dbReference>
<accession>A0A9P6XVY8</accession>
<proteinExistence type="predicted"/>
<dbReference type="PANTHER" id="PTHR48051">
    <property type="match status" value="1"/>
</dbReference>
<dbReference type="SMART" id="SM00364">
    <property type="entry name" value="LRR_BAC"/>
    <property type="match status" value="4"/>
</dbReference>